<dbReference type="EMBL" id="QXTE01000206">
    <property type="protein sequence ID" value="TFK01886.1"/>
    <property type="molecule type" value="Genomic_DNA"/>
</dbReference>
<sequence>MALRGGDMAAGCSNLLAEPEGGKAAGSEQRIRALVFFHCQEEIIRQPDLTPVEKGQGKQRHPQLPCHNFNQEWKIRYWSAVRLSALRELFEQRLNASFL</sequence>
<evidence type="ECO:0000313" key="2">
    <source>
        <dbReference type="Proteomes" id="UP000297703"/>
    </source>
</evidence>
<comment type="caution">
    <text evidence="1">The sequence shown here is derived from an EMBL/GenBank/DDBJ whole genome shotgun (WGS) entry which is preliminary data.</text>
</comment>
<accession>A0A4D9DVD8</accession>
<dbReference type="AlphaFoldDB" id="A0A4D9DVD8"/>
<reference evidence="1 2" key="2">
    <citation type="submission" date="2019-04" db="EMBL/GenBank/DDBJ databases">
        <title>The genome sequence of big-headed turtle.</title>
        <authorList>
            <person name="Gong S."/>
        </authorList>
    </citation>
    <scope>NUCLEOTIDE SEQUENCE [LARGE SCALE GENOMIC DNA]</scope>
    <source>
        <strain evidence="1">DO16091913</strain>
        <tissue evidence="1">Muscle</tissue>
    </source>
</reference>
<name>A0A4D9DVD8_9SAUR</name>
<reference evidence="1 2" key="1">
    <citation type="submission" date="2019-04" db="EMBL/GenBank/DDBJ databases">
        <title>Draft genome of the big-headed turtle Platysternon megacephalum.</title>
        <authorList>
            <person name="Gong S."/>
        </authorList>
    </citation>
    <scope>NUCLEOTIDE SEQUENCE [LARGE SCALE GENOMIC DNA]</scope>
    <source>
        <strain evidence="1">DO16091913</strain>
        <tissue evidence="1">Muscle</tissue>
    </source>
</reference>
<organism evidence="1 2">
    <name type="scientific">Platysternon megacephalum</name>
    <name type="common">big-headed turtle</name>
    <dbReference type="NCBI Taxonomy" id="55544"/>
    <lineage>
        <taxon>Eukaryota</taxon>
        <taxon>Metazoa</taxon>
        <taxon>Chordata</taxon>
        <taxon>Craniata</taxon>
        <taxon>Vertebrata</taxon>
        <taxon>Euteleostomi</taxon>
        <taxon>Archelosauria</taxon>
        <taxon>Testudinata</taxon>
        <taxon>Testudines</taxon>
        <taxon>Cryptodira</taxon>
        <taxon>Durocryptodira</taxon>
        <taxon>Testudinoidea</taxon>
        <taxon>Platysternidae</taxon>
        <taxon>Platysternon</taxon>
    </lineage>
</organism>
<keyword evidence="1" id="KW-0675">Receptor</keyword>
<keyword evidence="2" id="KW-1185">Reference proteome</keyword>
<gene>
    <name evidence="1" type="ORF">DR999_PMT15841</name>
</gene>
<evidence type="ECO:0000313" key="1">
    <source>
        <dbReference type="EMBL" id="TFK01886.1"/>
    </source>
</evidence>
<proteinExistence type="predicted"/>
<protein>
    <submittedName>
        <fullName evidence="1">Receptor expression-enhancing protein 2</fullName>
    </submittedName>
</protein>
<dbReference type="Proteomes" id="UP000297703">
    <property type="component" value="Unassembled WGS sequence"/>
</dbReference>